<keyword evidence="2" id="KW-1185">Reference proteome</keyword>
<accession>A0A2T0ZB59</accession>
<dbReference type="AlphaFoldDB" id="A0A2T0ZB59"/>
<dbReference type="Proteomes" id="UP000237752">
    <property type="component" value="Unassembled WGS sequence"/>
</dbReference>
<organism evidence="1 2">
    <name type="scientific">Antricoccus suffuscus</name>
    <dbReference type="NCBI Taxonomy" id="1629062"/>
    <lineage>
        <taxon>Bacteria</taxon>
        <taxon>Bacillati</taxon>
        <taxon>Actinomycetota</taxon>
        <taxon>Actinomycetes</taxon>
        <taxon>Geodermatophilales</taxon>
        <taxon>Antricoccaceae</taxon>
        <taxon>Antricoccus</taxon>
    </lineage>
</organism>
<proteinExistence type="predicted"/>
<protein>
    <submittedName>
        <fullName evidence="1">Uncharacterized protein</fullName>
    </submittedName>
</protein>
<comment type="caution">
    <text evidence="1">The sequence shown here is derived from an EMBL/GenBank/DDBJ whole genome shotgun (WGS) entry which is preliminary data.</text>
</comment>
<evidence type="ECO:0000313" key="2">
    <source>
        <dbReference type="Proteomes" id="UP000237752"/>
    </source>
</evidence>
<reference evidence="1 2" key="1">
    <citation type="submission" date="2018-03" db="EMBL/GenBank/DDBJ databases">
        <title>Genomic Encyclopedia of Archaeal and Bacterial Type Strains, Phase II (KMG-II): from individual species to whole genera.</title>
        <authorList>
            <person name="Goeker M."/>
        </authorList>
    </citation>
    <scope>NUCLEOTIDE SEQUENCE [LARGE SCALE GENOMIC DNA]</scope>
    <source>
        <strain evidence="1 2">DSM 100065</strain>
    </source>
</reference>
<gene>
    <name evidence="1" type="ORF">CLV47_12544</name>
</gene>
<dbReference type="EMBL" id="PVUE01000025">
    <property type="protein sequence ID" value="PRZ33587.1"/>
    <property type="molecule type" value="Genomic_DNA"/>
</dbReference>
<name>A0A2T0ZB59_9ACTN</name>
<evidence type="ECO:0000313" key="1">
    <source>
        <dbReference type="EMBL" id="PRZ33587.1"/>
    </source>
</evidence>
<sequence length="54" mass="6089">MVDRGLSYSLVPLPVAGLFASVVEGDAVMQDRDAVGVDPRRWRVYSRLLLRVMR</sequence>